<dbReference type="Proteomes" id="UP000324222">
    <property type="component" value="Unassembled WGS sequence"/>
</dbReference>
<dbReference type="EMBL" id="VSRR010082361">
    <property type="protein sequence ID" value="MPC89845.1"/>
    <property type="molecule type" value="Genomic_DNA"/>
</dbReference>
<comment type="caution">
    <text evidence="2">The sequence shown here is derived from an EMBL/GenBank/DDBJ whole genome shotgun (WGS) entry which is preliminary data.</text>
</comment>
<sequence>MHDYARLTPCIMLGSACLRVHFGHLQYLQRQSSMLRCWFRIHRLPDSFPSVSTLRDSRSQAYITRPSLLKPFGLRVANPMAELSVDPTPVYSFRLPQVGYWQLPVTSLCPPAMDGKKDFLPVLSHTRFLEHSFMHSDEIPVFTDGSKSDAGVGFSVAFPSFYRCGSLPSMASVFTAVLSAIVLALQIIFTLPVSSYMILVTVLISLSCPI</sequence>
<evidence type="ECO:0000256" key="1">
    <source>
        <dbReference type="SAM" id="Phobius"/>
    </source>
</evidence>
<keyword evidence="1" id="KW-1133">Transmembrane helix</keyword>
<accession>A0A5B7J501</accession>
<keyword evidence="1" id="KW-0472">Membrane</keyword>
<keyword evidence="1" id="KW-0812">Transmembrane</keyword>
<feature type="transmembrane region" description="Helical" evidence="1">
    <location>
        <begin position="173"/>
        <end position="206"/>
    </location>
</feature>
<dbReference type="PROSITE" id="PS51257">
    <property type="entry name" value="PROKAR_LIPOPROTEIN"/>
    <property type="match status" value="1"/>
</dbReference>
<gene>
    <name evidence="2" type="ORF">E2C01_084806</name>
</gene>
<keyword evidence="3" id="KW-1185">Reference proteome</keyword>
<organism evidence="2 3">
    <name type="scientific">Portunus trituberculatus</name>
    <name type="common">Swimming crab</name>
    <name type="synonym">Neptunus trituberculatus</name>
    <dbReference type="NCBI Taxonomy" id="210409"/>
    <lineage>
        <taxon>Eukaryota</taxon>
        <taxon>Metazoa</taxon>
        <taxon>Ecdysozoa</taxon>
        <taxon>Arthropoda</taxon>
        <taxon>Crustacea</taxon>
        <taxon>Multicrustacea</taxon>
        <taxon>Malacostraca</taxon>
        <taxon>Eumalacostraca</taxon>
        <taxon>Eucarida</taxon>
        <taxon>Decapoda</taxon>
        <taxon>Pleocyemata</taxon>
        <taxon>Brachyura</taxon>
        <taxon>Eubrachyura</taxon>
        <taxon>Portunoidea</taxon>
        <taxon>Portunidae</taxon>
        <taxon>Portuninae</taxon>
        <taxon>Portunus</taxon>
    </lineage>
</organism>
<evidence type="ECO:0000313" key="2">
    <source>
        <dbReference type="EMBL" id="MPC89845.1"/>
    </source>
</evidence>
<protein>
    <submittedName>
        <fullName evidence="2">Uncharacterized protein</fullName>
    </submittedName>
</protein>
<reference evidence="2 3" key="1">
    <citation type="submission" date="2019-05" db="EMBL/GenBank/DDBJ databases">
        <title>Another draft genome of Portunus trituberculatus and its Hox gene families provides insights of decapod evolution.</title>
        <authorList>
            <person name="Jeong J.-H."/>
            <person name="Song I."/>
            <person name="Kim S."/>
            <person name="Choi T."/>
            <person name="Kim D."/>
            <person name="Ryu S."/>
            <person name="Kim W."/>
        </authorList>
    </citation>
    <scope>NUCLEOTIDE SEQUENCE [LARGE SCALE GENOMIC DNA]</scope>
    <source>
        <tissue evidence="2">Muscle</tissue>
    </source>
</reference>
<name>A0A5B7J501_PORTR</name>
<dbReference type="AlphaFoldDB" id="A0A5B7J501"/>
<evidence type="ECO:0000313" key="3">
    <source>
        <dbReference type="Proteomes" id="UP000324222"/>
    </source>
</evidence>
<proteinExistence type="predicted"/>